<dbReference type="PANTHER" id="PTHR35936:SF25">
    <property type="entry name" value="ABC TRANSPORTER SUBSTRATE-BINDING PROTEIN"/>
    <property type="match status" value="1"/>
</dbReference>
<dbReference type="SUPFAM" id="SSF53850">
    <property type="entry name" value="Periplasmic binding protein-like II"/>
    <property type="match status" value="1"/>
</dbReference>
<dbReference type="Pfam" id="PF00497">
    <property type="entry name" value="SBP_bac_3"/>
    <property type="match status" value="1"/>
</dbReference>
<dbReference type="Gene3D" id="3.40.190.10">
    <property type="entry name" value="Periplasmic binding protein-like II"/>
    <property type="match status" value="2"/>
</dbReference>
<evidence type="ECO:0000256" key="2">
    <source>
        <dbReference type="ARBA" id="ARBA00022729"/>
    </source>
</evidence>
<reference evidence="5 6" key="1">
    <citation type="submission" date="2019-03" db="EMBL/GenBank/DDBJ databases">
        <title>Genomic Encyclopedia of Type Strains, Phase IV (KMG-IV): sequencing the most valuable type-strain genomes for metagenomic binning, comparative biology and taxonomic classification.</title>
        <authorList>
            <person name="Goeker M."/>
        </authorList>
    </citation>
    <scope>NUCLEOTIDE SEQUENCE [LARGE SCALE GENOMIC DNA]</scope>
    <source>
        <strain evidence="5 6">DSM 103792</strain>
    </source>
</reference>
<feature type="chain" id="PRO_5020418910" evidence="3">
    <location>
        <begin position="21"/>
        <end position="255"/>
    </location>
</feature>
<accession>A0A4R6UJ58</accession>
<evidence type="ECO:0000259" key="4">
    <source>
        <dbReference type="SMART" id="SM00062"/>
    </source>
</evidence>
<organism evidence="5 6">
    <name type="scientific">Permianibacter aggregans</name>
    <dbReference type="NCBI Taxonomy" id="1510150"/>
    <lineage>
        <taxon>Bacteria</taxon>
        <taxon>Pseudomonadati</taxon>
        <taxon>Pseudomonadota</taxon>
        <taxon>Gammaproteobacteria</taxon>
        <taxon>Pseudomonadales</taxon>
        <taxon>Pseudomonadaceae</taxon>
        <taxon>Permianibacter</taxon>
    </lineage>
</organism>
<feature type="signal peptide" evidence="3">
    <location>
        <begin position="1"/>
        <end position="20"/>
    </location>
</feature>
<sequence length="255" mass="29462">MFRLGVSWKAGLLFCFAATAAEQPSSLRLVTLEYPPYVEIKDDKPDGLSIWLVEALMQRLQQEHRIEVLPWKRALWQLETGAADAVFPVLKTPGRETKMVFMAEPLTNENVMLFSRCDEAIAFDSELKFLRNKRVCVQQGFSIGLRADELFQTGWMERVNANHQSDCLRMLHMGVARFYLVDRYAGAYVIQQSQYKHVVRPFGEPLEMTPVYLAWNKDSVDEHLITAANDAFEQMLESGEHQRLLQRFQDEVVSR</sequence>
<gene>
    <name evidence="5" type="ORF">EV696_13132</name>
</gene>
<comment type="similarity">
    <text evidence="1">Belongs to the bacterial solute-binding protein 3 family.</text>
</comment>
<dbReference type="Proteomes" id="UP000295375">
    <property type="component" value="Unassembled WGS sequence"/>
</dbReference>
<dbReference type="SMART" id="SM00062">
    <property type="entry name" value="PBPb"/>
    <property type="match status" value="1"/>
</dbReference>
<keyword evidence="6" id="KW-1185">Reference proteome</keyword>
<dbReference type="PANTHER" id="PTHR35936">
    <property type="entry name" value="MEMBRANE-BOUND LYTIC MUREIN TRANSGLYCOSYLASE F"/>
    <property type="match status" value="1"/>
</dbReference>
<dbReference type="EMBL" id="SNYM01000031">
    <property type="protein sequence ID" value="TDQ43234.1"/>
    <property type="molecule type" value="Genomic_DNA"/>
</dbReference>
<comment type="caution">
    <text evidence="5">The sequence shown here is derived from an EMBL/GenBank/DDBJ whole genome shotgun (WGS) entry which is preliminary data.</text>
</comment>
<keyword evidence="2 3" id="KW-0732">Signal</keyword>
<protein>
    <submittedName>
        <fullName evidence="5">Amino acid ABC transporter substrate-binding protein (PAAT family)</fullName>
    </submittedName>
</protein>
<dbReference type="InterPro" id="IPR001638">
    <property type="entry name" value="Solute-binding_3/MltF_N"/>
</dbReference>
<feature type="domain" description="Solute-binding protein family 3/N-terminal" evidence="4">
    <location>
        <begin position="26"/>
        <end position="252"/>
    </location>
</feature>
<evidence type="ECO:0000313" key="5">
    <source>
        <dbReference type="EMBL" id="TDQ43234.1"/>
    </source>
</evidence>
<name>A0A4R6UJ58_9GAMM</name>
<evidence type="ECO:0000256" key="3">
    <source>
        <dbReference type="SAM" id="SignalP"/>
    </source>
</evidence>
<evidence type="ECO:0000313" key="6">
    <source>
        <dbReference type="Proteomes" id="UP000295375"/>
    </source>
</evidence>
<dbReference type="AlphaFoldDB" id="A0A4R6UJ58"/>
<evidence type="ECO:0000256" key="1">
    <source>
        <dbReference type="ARBA" id="ARBA00010333"/>
    </source>
</evidence>
<proteinExistence type="inferred from homology"/>